<accession>A0A9Q0QQV3</accession>
<protein>
    <submittedName>
        <fullName evidence="2">Uncharacterized protein</fullName>
    </submittedName>
</protein>
<feature type="region of interest" description="Disordered" evidence="1">
    <location>
        <begin position="1"/>
        <end position="23"/>
    </location>
</feature>
<comment type="caution">
    <text evidence="2">The sequence shown here is derived from an EMBL/GenBank/DDBJ whole genome shotgun (WGS) entry which is preliminary data.</text>
</comment>
<gene>
    <name evidence="2" type="ORF">NE237_015366</name>
</gene>
<feature type="region of interest" description="Disordered" evidence="1">
    <location>
        <begin position="192"/>
        <end position="211"/>
    </location>
</feature>
<name>A0A9Q0QQV3_9MAGN</name>
<feature type="compositionally biased region" description="Pro residues" evidence="1">
    <location>
        <begin position="199"/>
        <end position="209"/>
    </location>
</feature>
<feature type="region of interest" description="Disordered" evidence="1">
    <location>
        <begin position="98"/>
        <end position="117"/>
    </location>
</feature>
<evidence type="ECO:0000313" key="2">
    <source>
        <dbReference type="EMBL" id="KAJ4968665.1"/>
    </source>
</evidence>
<keyword evidence="3" id="KW-1185">Reference proteome</keyword>
<proteinExistence type="predicted"/>
<dbReference type="Proteomes" id="UP001141806">
    <property type="component" value="Unassembled WGS sequence"/>
</dbReference>
<reference evidence="2" key="1">
    <citation type="journal article" date="2023" name="Plant J.">
        <title>The genome of the king protea, Protea cynaroides.</title>
        <authorList>
            <person name="Chang J."/>
            <person name="Duong T.A."/>
            <person name="Schoeman C."/>
            <person name="Ma X."/>
            <person name="Roodt D."/>
            <person name="Barker N."/>
            <person name="Li Z."/>
            <person name="Van de Peer Y."/>
            <person name="Mizrachi E."/>
        </authorList>
    </citation>
    <scope>NUCLEOTIDE SEQUENCE</scope>
    <source>
        <tissue evidence="2">Young leaves</tissue>
    </source>
</reference>
<evidence type="ECO:0000256" key="1">
    <source>
        <dbReference type="SAM" id="MobiDB-lite"/>
    </source>
</evidence>
<dbReference type="EMBL" id="JAMYWD010000006">
    <property type="protein sequence ID" value="KAJ4968665.1"/>
    <property type="molecule type" value="Genomic_DNA"/>
</dbReference>
<evidence type="ECO:0000313" key="3">
    <source>
        <dbReference type="Proteomes" id="UP001141806"/>
    </source>
</evidence>
<feature type="compositionally biased region" description="Basic and acidic residues" evidence="1">
    <location>
        <begin position="98"/>
        <end position="108"/>
    </location>
</feature>
<sequence length="318" mass="35371">MEMDEAERLESGGDQEIQDRDLWFDSDPVDFGVDDSSIFYSDDFPCISSSPSSSYSMTWTTAMEIPPFFDPQIDVDCSNVMQELGDMDLLDTNDMWEEQQKQKQRQEEGPQDEGSSEDLGMVFLDWLKLNKESISPEDLRSIKIKKSTVECAAQRLGGGKEGMTQLLKLILQWVQNHHLHKRHMRAGGVLDVSGSTSPNPNPNPTPTPVSPDSNLCFSPSMPWIPHQTPFYADPTAIAGFPPMLAYMGDPAFANGLVPVTDTRTTCAPPHFSLYNSYRDQQLAPAPPPPPHRSALAAVGTIIYVVHKCCWSMERGSGR</sequence>
<dbReference type="AlphaFoldDB" id="A0A9Q0QQV3"/>
<organism evidence="2 3">
    <name type="scientific">Protea cynaroides</name>
    <dbReference type="NCBI Taxonomy" id="273540"/>
    <lineage>
        <taxon>Eukaryota</taxon>
        <taxon>Viridiplantae</taxon>
        <taxon>Streptophyta</taxon>
        <taxon>Embryophyta</taxon>
        <taxon>Tracheophyta</taxon>
        <taxon>Spermatophyta</taxon>
        <taxon>Magnoliopsida</taxon>
        <taxon>Proteales</taxon>
        <taxon>Proteaceae</taxon>
        <taxon>Protea</taxon>
    </lineage>
</organism>
<dbReference type="OrthoDB" id="757982at2759"/>